<feature type="region of interest" description="Disordered" evidence="1">
    <location>
        <begin position="1"/>
        <end position="51"/>
    </location>
</feature>
<evidence type="ECO:0000313" key="2">
    <source>
        <dbReference type="EMBL" id="VVA40923.1"/>
    </source>
</evidence>
<evidence type="ECO:0000256" key="1">
    <source>
        <dbReference type="SAM" id="MobiDB-lite"/>
    </source>
</evidence>
<gene>
    <name evidence="2" type="ORF">ALMOND_2B031636</name>
</gene>
<sequence length="74" mass="8098">MRKWVEGKKKSGGVGRRNRGWGSGKEIAQGKGGEQIGTKKEGRNRGWGFGEEIAREERGDINMGICGRKKPGLV</sequence>
<feature type="non-terminal residue" evidence="2">
    <location>
        <position position="74"/>
    </location>
</feature>
<protein>
    <submittedName>
        <fullName evidence="2">Uncharacterized protein</fullName>
    </submittedName>
</protein>
<dbReference type="EMBL" id="CABIKO010001117">
    <property type="protein sequence ID" value="VVA40923.1"/>
    <property type="molecule type" value="Genomic_DNA"/>
</dbReference>
<dbReference type="AlphaFoldDB" id="A0A5E4GMR8"/>
<evidence type="ECO:0000313" key="3">
    <source>
        <dbReference type="Proteomes" id="UP000327085"/>
    </source>
</evidence>
<proteinExistence type="predicted"/>
<organism evidence="2 3">
    <name type="scientific">Prunus dulcis</name>
    <name type="common">Almond</name>
    <name type="synonym">Amygdalus dulcis</name>
    <dbReference type="NCBI Taxonomy" id="3755"/>
    <lineage>
        <taxon>Eukaryota</taxon>
        <taxon>Viridiplantae</taxon>
        <taxon>Streptophyta</taxon>
        <taxon>Embryophyta</taxon>
        <taxon>Tracheophyta</taxon>
        <taxon>Spermatophyta</taxon>
        <taxon>Magnoliopsida</taxon>
        <taxon>eudicotyledons</taxon>
        <taxon>Gunneridae</taxon>
        <taxon>Pentapetalae</taxon>
        <taxon>rosids</taxon>
        <taxon>fabids</taxon>
        <taxon>Rosales</taxon>
        <taxon>Rosaceae</taxon>
        <taxon>Amygdaloideae</taxon>
        <taxon>Amygdaleae</taxon>
        <taxon>Prunus</taxon>
    </lineage>
</organism>
<reference evidence="3" key="1">
    <citation type="journal article" date="2020" name="Plant J.">
        <title>Transposons played a major role in the diversification between the closely related almond and peach genomes: results from the almond genome sequence.</title>
        <authorList>
            <person name="Alioto T."/>
            <person name="Alexiou K.G."/>
            <person name="Bardil A."/>
            <person name="Barteri F."/>
            <person name="Castanera R."/>
            <person name="Cruz F."/>
            <person name="Dhingra A."/>
            <person name="Duval H."/>
            <person name="Fernandez I Marti A."/>
            <person name="Frias L."/>
            <person name="Galan B."/>
            <person name="Garcia J.L."/>
            <person name="Howad W."/>
            <person name="Gomez-Garrido J."/>
            <person name="Gut M."/>
            <person name="Julca I."/>
            <person name="Morata J."/>
            <person name="Puigdomenech P."/>
            <person name="Ribeca P."/>
            <person name="Rubio Cabetas M.J."/>
            <person name="Vlasova A."/>
            <person name="Wirthensohn M."/>
            <person name="Garcia-Mas J."/>
            <person name="Gabaldon T."/>
            <person name="Casacuberta J.M."/>
            <person name="Arus P."/>
        </authorList>
    </citation>
    <scope>NUCLEOTIDE SEQUENCE [LARGE SCALE GENOMIC DNA]</scope>
    <source>
        <strain evidence="3">cv. Texas</strain>
    </source>
</reference>
<dbReference type="Gramene" id="VVA40923">
    <property type="protein sequence ID" value="VVA40923"/>
    <property type="gene ID" value="Prudul26B031636"/>
</dbReference>
<name>A0A5E4GMR8_PRUDU</name>
<dbReference type="InParanoid" id="A0A5E4GMR8"/>
<dbReference type="Proteomes" id="UP000327085">
    <property type="component" value="Unassembled WGS sequence"/>
</dbReference>
<accession>A0A5E4GMR8</accession>